<proteinExistence type="predicted"/>
<dbReference type="Proteomes" id="UP000292082">
    <property type="component" value="Unassembled WGS sequence"/>
</dbReference>
<protein>
    <submittedName>
        <fullName evidence="2">Uncharacterized protein</fullName>
    </submittedName>
</protein>
<name>A0A4Q9Q3X4_9APHY</name>
<gene>
    <name evidence="2" type="ORF">BD310DRAFT_920063</name>
</gene>
<organism evidence="2 3">
    <name type="scientific">Dichomitus squalens</name>
    <dbReference type="NCBI Taxonomy" id="114155"/>
    <lineage>
        <taxon>Eukaryota</taxon>
        <taxon>Fungi</taxon>
        <taxon>Dikarya</taxon>
        <taxon>Basidiomycota</taxon>
        <taxon>Agaricomycotina</taxon>
        <taxon>Agaricomycetes</taxon>
        <taxon>Polyporales</taxon>
        <taxon>Polyporaceae</taxon>
        <taxon>Dichomitus</taxon>
    </lineage>
</organism>
<sequence>MGIQSIIQARDPPDFSLATSSSRLLQYTHTDAEDKCGSSKGWRQIFRGSSREDLPGPKKTRRLENSNLPGMARHPSLDLPGIARHR</sequence>
<reference evidence="2 3" key="1">
    <citation type="submission" date="2019-01" db="EMBL/GenBank/DDBJ databases">
        <title>Draft genome sequences of three monokaryotic isolates of the white-rot basidiomycete fungus Dichomitus squalens.</title>
        <authorList>
            <consortium name="DOE Joint Genome Institute"/>
            <person name="Lopez S.C."/>
            <person name="Andreopoulos B."/>
            <person name="Pangilinan J."/>
            <person name="Lipzen A."/>
            <person name="Riley R."/>
            <person name="Ahrendt S."/>
            <person name="Ng V."/>
            <person name="Barry K."/>
            <person name="Daum C."/>
            <person name="Grigoriev I.V."/>
            <person name="Hilden K.S."/>
            <person name="Makela M.R."/>
            <person name="de Vries R.P."/>
        </authorList>
    </citation>
    <scope>NUCLEOTIDE SEQUENCE [LARGE SCALE GENOMIC DNA]</scope>
    <source>
        <strain evidence="2 3">CBS 464.89</strain>
    </source>
</reference>
<keyword evidence="3" id="KW-1185">Reference proteome</keyword>
<evidence type="ECO:0000313" key="2">
    <source>
        <dbReference type="EMBL" id="TBU61875.1"/>
    </source>
</evidence>
<feature type="region of interest" description="Disordered" evidence="1">
    <location>
        <begin position="31"/>
        <end position="86"/>
    </location>
</feature>
<dbReference type="AlphaFoldDB" id="A0A4Q9Q3X4"/>
<accession>A0A4Q9Q3X4</accession>
<evidence type="ECO:0000313" key="3">
    <source>
        <dbReference type="Proteomes" id="UP000292082"/>
    </source>
</evidence>
<evidence type="ECO:0000256" key="1">
    <source>
        <dbReference type="SAM" id="MobiDB-lite"/>
    </source>
</evidence>
<dbReference type="EMBL" id="ML145096">
    <property type="protein sequence ID" value="TBU61875.1"/>
    <property type="molecule type" value="Genomic_DNA"/>
</dbReference>